<dbReference type="GO" id="GO:0005739">
    <property type="term" value="C:mitochondrion"/>
    <property type="evidence" value="ECO:0007669"/>
    <property type="project" value="UniProtKB-SubCell"/>
</dbReference>
<dbReference type="SUPFAM" id="SSF57716">
    <property type="entry name" value="Glucocorticoid receptor-like (DNA-binding domain)"/>
    <property type="match status" value="1"/>
</dbReference>
<dbReference type="Gene3D" id="3.30.160.60">
    <property type="entry name" value="Classic Zinc Finger"/>
    <property type="match status" value="2"/>
</dbReference>
<feature type="domain" description="ZAD" evidence="11">
    <location>
        <begin position="222"/>
        <end position="295"/>
    </location>
</feature>
<keyword evidence="8" id="KW-0479">Metal-binding</keyword>
<accession>A0A182PN78</accession>
<dbReference type="InterPro" id="IPR036236">
    <property type="entry name" value="Znf_C2H2_sf"/>
</dbReference>
<dbReference type="VEuPathDB" id="VectorBase:AEPI008403"/>
<keyword evidence="4" id="KW-0496">Mitochondrion</keyword>
<dbReference type="InterPro" id="IPR012934">
    <property type="entry name" value="Znf_AD"/>
</dbReference>
<dbReference type="PROSITE" id="PS00028">
    <property type="entry name" value="ZINC_FINGER_C2H2_1"/>
    <property type="match status" value="4"/>
</dbReference>
<evidence type="ECO:0000256" key="7">
    <source>
        <dbReference type="PROSITE-ProRule" id="PRU00042"/>
    </source>
</evidence>
<dbReference type="InterPro" id="IPR018305">
    <property type="entry name" value="Ribosomal_m50"/>
</dbReference>
<feature type="binding site" evidence="8">
    <location>
        <position position="224"/>
    </location>
    <ligand>
        <name>Zn(2+)</name>
        <dbReference type="ChEBI" id="CHEBI:29105"/>
    </ligand>
</feature>
<evidence type="ECO:0000256" key="6">
    <source>
        <dbReference type="ARBA" id="ARBA00035183"/>
    </source>
</evidence>
<feature type="domain" description="C2H2-type" evidence="10">
    <location>
        <begin position="559"/>
        <end position="587"/>
    </location>
</feature>
<dbReference type="GO" id="GO:0008270">
    <property type="term" value="F:zinc ion binding"/>
    <property type="evidence" value="ECO:0007669"/>
    <property type="project" value="UniProtKB-UniRule"/>
</dbReference>
<feature type="compositionally biased region" description="Basic and acidic residues" evidence="9">
    <location>
        <begin position="382"/>
        <end position="394"/>
    </location>
</feature>
<name>A0A182PN78_9DIPT</name>
<dbReference type="Pfam" id="PF00096">
    <property type="entry name" value="zf-C2H2"/>
    <property type="match status" value="1"/>
</dbReference>
<feature type="compositionally biased region" description="Basic and acidic residues" evidence="9">
    <location>
        <begin position="339"/>
        <end position="372"/>
    </location>
</feature>
<feature type="domain" description="C2H2-type" evidence="10">
    <location>
        <begin position="503"/>
        <end position="531"/>
    </location>
</feature>
<reference evidence="12" key="2">
    <citation type="submission" date="2020-05" db="UniProtKB">
        <authorList>
            <consortium name="EnsemblMetazoa"/>
        </authorList>
    </citation>
    <scope>IDENTIFICATION</scope>
    <source>
        <strain evidence="12">Epiroticus2</strain>
    </source>
</reference>
<dbReference type="GO" id="GO:1990904">
    <property type="term" value="C:ribonucleoprotein complex"/>
    <property type="evidence" value="ECO:0007669"/>
    <property type="project" value="UniProtKB-KW"/>
</dbReference>
<keyword evidence="5" id="KW-0687">Ribonucleoprotein</keyword>
<evidence type="ECO:0000259" key="10">
    <source>
        <dbReference type="PROSITE" id="PS50157"/>
    </source>
</evidence>
<dbReference type="GO" id="GO:0005634">
    <property type="term" value="C:nucleus"/>
    <property type="evidence" value="ECO:0007669"/>
    <property type="project" value="InterPro"/>
</dbReference>
<dbReference type="SMART" id="SM00355">
    <property type="entry name" value="ZnF_C2H2"/>
    <property type="match status" value="5"/>
</dbReference>
<feature type="binding site" evidence="8">
    <location>
        <position position="268"/>
    </location>
    <ligand>
        <name>Zn(2+)</name>
        <dbReference type="ChEBI" id="CHEBI:29105"/>
    </ligand>
</feature>
<evidence type="ECO:0000256" key="2">
    <source>
        <dbReference type="ARBA" id="ARBA00008860"/>
    </source>
</evidence>
<keyword evidence="13" id="KW-1185">Reference proteome</keyword>
<dbReference type="STRING" id="199890.A0A182PN78"/>
<keyword evidence="8" id="KW-0862">Zinc</keyword>
<organism evidence="12 13">
    <name type="scientific">Anopheles epiroticus</name>
    <dbReference type="NCBI Taxonomy" id="199890"/>
    <lineage>
        <taxon>Eukaryota</taxon>
        <taxon>Metazoa</taxon>
        <taxon>Ecdysozoa</taxon>
        <taxon>Arthropoda</taxon>
        <taxon>Hexapoda</taxon>
        <taxon>Insecta</taxon>
        <taxon>Pterygota</taxon>
        <taxon>Neoptera</taxon>
        <taxon>Endopterygota</taxon>
        <taxon>Diptera</taxon>
        <taxon>Nematocera</taxon>
        <taxon>Culicoidea</taxon>
        <taxon>Culicidae</taxon>
        <taxon>Anophelinae</taxon>
        <taxon>Anopheles</taxon>
    </lineage>
</organism>
<evidence type="ECO:0000259" key="11">
    <source>
        <dbReference type="PROSITE" id="PS51915"/>
    </source>
</evidence>
<keyword evidence="3" id="KW-0689">Ribosomal protein</keyword>
<sequence>MAGIIRSTIAARNAVAFLAQKSVDLTSVRYGSSNRVKRIKKPEITNREANQAKAAAMRAEIEEQNTLYEGKRFESVAQSLNARGYLRAIKPYTPPDNVSEQVLKLAKENGLTNTKQPFSGIEKKFAFLSACGKAFGHWVPNSMLHELQTVEDATVFYQTPIDTRLPLDAMQSVDLPENLYIQQDYVRFHPETDTMFGGKSAFPKSSTVVTGLKYKKKYQMNEKCRLCFVQLKNQPTKTTIEEKGFSEKLKTLFSFPITSIEAFPSTVCIQCEEKVSDFHTYHQQVKNNQDLLWSTRKQQKYFEEVKVEPAQDADYDVLELPFEDAEPLEEGVQTTDSSYKTENDTKCLFENEQDERSRDSELDDGPKFEIDYHSSSSAASKQHSDESEYEEKKPVKTKATRLGQRRRGRPRKGEVVKRPTVQKTSATTVRKCQSTNETNQRLQEFYDMKCELCDDKLESFTALKMHYYRQHQTQGYIKCCGRTFHSRYRLLEHLSYHVGASMVRCDVCDRTFSSRSYLLVHKSRVHGQAEDRPYKCTQCHQSYAMECHLKAHSVSHVRVNCTICGKELASSLSLRTHMINMHGNRENHICDSCGREFRSRQ</sequence>
<evidence type="ECO:0000256" key="1">
    <source>
        <dbReference type="ARBA" id="ARBA00004173"/>
    </source>
</evidence>
<dbReference type="GO" id="GO:0005840">
    <property type="term" value="C:ribosome"/>
    <property type="evidence" value="ECO:0007669"/>
    <property type="project" value="UniProtKB-KW"/>
</dbReference>
<evidence type="ECO:0000256" key="4">
    <source>
        <dbReference type="ARBA" id="ARBA00023128"/>
    </source>
</evidence>
<evidence type="ECO:0000313" key="13">
    <source>
        <dbReference type="Proteomes" id="UP000075885"/>
    </source>
</evidence>
<dbReference type="SMART" id="SM00868">
    <property type="entry name" value="zf-AD"/>
    <property type="match status" value="1"/>
</dbReference>
<evidence type="ECO:0000256" key="3">
    <source>
        <dbReference type="ARBA" id="ARBA00022980"/>
    </source>
</evidence>
<keyword evidence="7" id="KW-0863">Zinc-finger</keyword>
<feature type="compositionally biased region" description="Basic residues" evidence="9">
    <location>
        <begin position="395"/>
        <end position="410"/>
    </location>
</feature>
<dbReference type="InterPro" id="IPR039970">
    <property type="entry name" value="TF_Grauzone"/>
</dbReference>
<dbReference type="EnsemblMetazoa" id="AEPI008403-RA">
    <property type="protein sequence ID" value="AEPI008403-PA"/>
    <property type="gene ID" value="AEPI008403"/>
</dbReference>
<dbReference type="SUPFAM" id="SSF57667">
    <property type="entry name" value="beta-beta-alpha zinc fingers"/>
    <property type="match status" value="2"/>
</dbReference>
<dbReference type="PROSITE" id="PS50157">
    <property type="entry name" value="ZINC_FINGER_C2H2_2"/>
    <property type="match status" value="3"/>
</dbReference>
<dbReference type="Gene3D" id="3.40.1800.20">
    <property type="match status" value="1"/>
</dbReference>
<comment type="similarity">
    <text evidence="2">Belongs to the mitochondrion-specific ribosomal protein mL50 family.</text>
</comment>
<dbReference type="Pfam" id="PF10501">
    <property type="entry name" value="Ribosomal_L50"/>
    <property type="match status" value="1"/>
</dbReference>
<feature type="binding site" evidence="8">
    <location>
        <position position="227"/>
    </location>
    <ligand>
        <name>Zn(2+)</name>
        <dbReference type="ChEBI" id="CHEBI:29105"/>
    </ligand>
</feature>
<dbReference type="PANTHER" id="PTHR23225:SF2">
    <property type="entry name" value="AT09679P-RELATED"/>
    <property type="match status" value="1"/>
</dbReference>
<feature type="region of interest" description="Disordered" evidence="9">
    <location>
        <begin position="322"/>
        <end position="429"/>
    </location>
</feature>
<feature type="binding site" evidence="8">
    <location>
        <position position="271"/>
    </location>
    <ligand>
        <name>Zn(2+)</name>
        <dbReference type="ChEBI" id="CHEBI:29105"/>
    </ligand>
</feature>
<evidence type="ECO:0000313" key="12">
    <source>
        <dbReference type="EnsemblMetazoa" id="AEPI008403-PA"/>
    </source>
</evidence>
<dbReference type="PANTHER" id="PTHR23225">
    <property type="entry name" value="ZINC FINGER PROTEIN"/>
    <property type="match status" value="1"/>
</dbReference>
<dbReference type="AlphaFoldDB" id="A0A182PN78"/>
<dbReference type="PROSITE" id="PS51915">
    <property type="entry name" value="ZAD"/>
    <property type="match status" value="1"/>
</dbReference>
<dbReference type="Proteomes" id="UP000075885">
    <property type="component" value="Unassembled WGS sequence"/>
</dbReference>
<dbReference type="InterPro" id="IPR013087">
    <property type="entry name" value="Znf_C2H2_type"/>
</dbReference>
<evidence type="ECO:0000256" key="8">
    <source>
        <dbReference type="PROSITE-ProRule" id="PRU01263"/>
    </source>
</evidence>
<proteinExistence type="inferred from homology"/>
<dbReference type="Pfam" id="PF07776">
    <property type="entry name" value="zf-AD"/>
    <property type="match status" value="1"/>
</dbReference>
<feature type="domain" description="C2H2-type" evidence="10">
    <location>
        <begin position="534"/>
        <end position="556"/>
    </location>
</feature>
<dbReference type="GO" id="GO:0003700">
    <property type="term" value="F:DNA-binding transcription factor activity"/>
    <property type="evidence" value="ECO:0007669"/>
    <property type="project" value="InterPro"/>
</dbReference>
<protein>
    <recommendedName>
        <fullName evidence="6">Large ribosomal subunit protein mL50</fullName>
    </recommendedName>
</protein>
<evidence type="ECO:0000256" key="5">
    <source>
        <dbReference type="ARBA" id="ARBA00023274"/>
    </source>
</evidence>
<comment type="subcellular location">
    <subcellularLocation>
        <location evidence="1">Mitochondrion</location>
    </subcellularLocation>
</comment>
<evidence type="ECO:0000256" key="9">
    <source>
        <dbReference type="SAM" id="MobiDB-lite"/>
    </source>
</evidence>
<reference evidence="13" key="1">
    <citation type="submission" date="2013-03" db="EMBL/GenBank/DDBJ databases">
        <title>The Genome Sequence of Anopheles epiroticus epiroticus2.</title>
        <authorList>
            <consortium name="The Broad Institute Genomics Platform"/>
            <person name="Neafsey D.E."/>
            <person name="Howell P."/>
            <person name="Walker B."/>
            <person name="Young S.K."/>
            <person name="Zeng Q."/>
            <person name="Gargeya S."/>
            <person name="Fitzgerald M."/>
            <person name="Haas B."/>
            <person name="Abouelleil A."/>
            <person name="Allen A.W."/>
            <person name="Alvarado L."/>
            <person name="Arachchi H.M."/>
            <person name="Berlin A.M."/>
            <person name="Chapman S.B."/>
            <person name="Gainer-Dewar J."/>
            <person name="Goldberg J."/>
            <person name="Griggs A."/>
            <person name="Gujja S."/>
            <person name="Hansen M."/>
            <person name="Howarth C."/>
            <person name="Imamovic A."/>
            <person name="Ireland A."/>
            <person name="Larimer J."/>
            <person name="McCowan C."/>
            <person name="Murphy C."/>
            <person name="Pearson M."/>
            <person name="Poon T.W."/>
            <person name="Priest M."/>
            <person name="Roberts A."/>
            <person name="Saif S."/>
            <person name="Shea T."/>
            <person name="Sisk P."/>
            <person name="Sykes S."/>
            <person name="Wortman J."/>
            <person name="Nusbaum C."/>
            <person name="Birren B."/>
        </authorList>
    </citation>
    <scope>NUCLEOTIDE SEQUENCE [LARGE SCALE GENOMIC DNA]</scope>
    <source>
        <strain evidence="13">Epiroticus2</strain>
    </source>
</reference>